<evidence type="ECO:0000256" key="1">
    <source>
        <dbReference type="SAM" id="MobiDB-lite"/>
    </source>
</evidence>
<name>A0ABY8FSX2_9SPHN</name>
<dbReference type="Proteomes" id="UP001215827">
    <property type="component" value="Chromosome"/>
</dbReference>
<feature type="region of interest" description="Disordered" evidence="1">
    <location>
        <begin position="222"/>
        <end position="245"/>
    </location>
</feature>
<dbReference type="RefSeq" id="WP_278016806.1">
    <property type="nucleotide sequence ID" value="NZ_CP121106.1"/>
</dbReference>
<feature type="domain" description="Anti-sigma K factor RskA C-terminal" evidence="2">
    <location>
        <begin position="107"/>
        <end position="235"/>
    </location>
</feature>
<evidence type="ECO:0000313" key="4">
    <source>
        <dbReference type="Proteomes" id="UP001215827"/>
    </source>
</evidence>
<gene>
    <name evidence="3" type="ORF">P7228_03330</name>
</gene>
<evidence type="ECO:0000313" key="3">
    <source>
        <dbReference type="EMBL" id="WFL78116.1"/>
    </source>
</evidence>
<dbReference type="PANTHER" id="PTHR37461:SF1">
    <property type="entry name" value="ANTI-SIGMA-K FACTOR RSKA"/>
    <property type="match status" value="1"/>
</dbReference>
<sequence>MSDTTDPTELSGDDLLAAEFALDLLEGEELLMARSRLAREPELGDKVAFWQDRLAPLIDEIVGAAPGDEVWQRIRAALDAEASQVETRVVSIDPRLRKWQLATWISSAAAVLLLAVVLWPQTSTAPQPGAATPQQTLVAYVPIEGTPLGIDLTYIPEERSLLVAAAGLTHDGVHDHELWLVRQEGAVESLGVVTPGEIRAHSVPEEFSTDMSDGAQLVLTREPLGGKPEGQDAGPVVAEGRLTTI</sequence>
<dbReference type="InterPro" id="IPR051474">
    <property type="entry name" value="Anti-sigma-K/W_factor"/>
</dbReference>
<organism evidence="3 4">
    <name type="scientific">Altererythrobacter arenosus</name>
    <dbReference type="NCBI Taxonomy" id="3032592"/>
    <lineage>
        <taxon>Bacteria</taxon>
        <taxon>Pseudomonadati</taxon>
        <taxon>Pseudomonadota</taxon>
        <taxon>Alphaproteobacteria</taxon>
        <taxon>Sphingomonadales</taxon>
        <taxon>Erythrobacteraceae</taxon>
        <taxon>Altererythrobacter</taxon>
    </lineage>
</organism>
<reference evidence="3 4" key="1">
    <citation type="submission" date="2023-03" db="EMBL/GenBank/DDBJ databases">
        <title>Altererythrobacter sp. CAU 1644 isolated from sand.</title>
        <authorList>
            <person name="Kim W."/>
        </authorList>
    </citation>
    <scope>NUCLEOTIDE SEQUENCE [LARGE SCALE GENOMIC DNA]</scope>
    <source>
        <strain evidence="3 4">CAU 1644</strain>
    </source>
</reference>
<dbReference type="Pfam" id="PF10099">
    <property type="entry name" value="RskA_C"/>
    <property type="match status" value="1"/>
</dbReference>
<accession>A0ABY8FSX2</accession>
<proteinExistence type="predicted"/>
<evidence type="ECO:0000259" key="2">
    <source>
        <dbReference type="Pfam" id="PF10099"/>
    </source>
</evidence>
<dbReference type="EMBL" id="CP121106">
    <property type="protein sequence ID" value="WFL78116.1"/>
    <property type="molecule type" value="Genomic_DNA"/>
</dbReference>
<keyword evidence="4" id="KW-1185">Reference proteome</keyword>
<protein>
    <submittedName>
        <fullName evidence="3">Anti-sigma factor</fullName>
    </submittedName>
</protein>
<dbReference type="InterPro" id="IPR018764">
    <property type="entry name" value="RskA_C"/>
</dbReference>
<dbReference type="PANTHER" id="PTHR37461">
    <property type="entry name" value="ANTI-SIGMA-K FACTOR RSKA"/>
    <property type="match status" value="1"/>
</dbReference>